<evidence type="ECO:0000313" key="1">
    <source>
        <dbReference type="EMBL" id="PIA16134.1"/>
    </source>
</evidence>
<sequence length="141" mass="16373">PIPGKGLRRMLIEQGFRVLRIDEFKTSTWCLYCGEEKLEKFIDDNNPRPHRRAETPVIRSHAVLCFNNIKCIGRMIDYVTGWLCPRIIDRDLAACLNFRHIVDRLREHGSVSEHFMHPRRAGNVLAVAPDDGSPTRHQRTE</sequence>
<organism evidence="1 2">
    <name type="scientific">Coemansia reversa (strain ATCC 12441 / NRRL 1564)</name>
    <dbReference type="NCBI Taxonomy" id="763665"/>
    <lineage>
        <taxon>Eukaryota</taxon>
        <taxon>Fungi</taxon>
        <taxon>Fungi incertae sedis</taxon>
        <taxon>Zoopagomycota</taxon>
        <taxon>Kickxellomycotina</taxon>
        <taxon>Kickxellomycetes</taxon>
        <taxon>Kickxellales</taxon>
        <taxon>Kickxellaceae</taxon>
        <taxon>Coemansia</taxon>
    </lineage>
</organism>
<dbReference type="AlphaFoldDB" id="A0A2G5BAU2"/>
<keyword evidence="2" id="KW-1185">Reference proteome</keyword>
<evidence type="ECO:0000313" key="2">
    <source>
        <dbReference type="Proteomes" id="UP000242474"/>
    </source>
</evidence>
<dbReference type="EMBL" id="KZ303502">
    <property type="protein sequence ID" value="PIA16134.1"/>
    <property type="molecule type" value="Genomic_DNA"/>
</dbReference>
<name>A0A2G5BAU2_COERN</name>
<dbReference type="OrthoDB" id="5556225at2759"/>
<accession>A0A2G5BAU2</accession>
<dbReference type="Proteomes" id="UP000242474">
    <property type="component" value="Unassembled WGS sequence"/>
</dbReference>
<evidence type="ECO:0008006" key="3">
    <source>
        <dbReference type="Google" id="ProtNLM"/>
    </source>
</evidence>
<gene>
    <name evidence="1" type="ORF">COEREDRAFT_43430</name>
</gene>
<feature type="non-terminal residue" evidence="1">
    <location>
        <position position="1"/>
    </location>
</feature>
<reference evidence="1 2" key="1">
    <citation type="journal article" date="2015" name="Genome Biol. Evol.">
        <title>Phylogenomic analyses indicate that early fungi evolved digesting cell walls of algal ancestors of land plants.</title>
        <authorList>
            <person name="Chang Y."/>
            <person name="Wang S."/>
            <person name="Sekimoto S."/>
            <person name="Aerts A.L."/>
            <person name="Choi C."/>
            <person name="Clum A."/>
            <person name="LaButti K.M."/>
            <person name="Lindquist E.A."/>
            <person name="Yee Ngan C."/>
            <person name="Ohm R.A."/>
            <person name="Salamov A.A."/>
            <person name="Grigoriev I.V."/>
            <person name="Spatafora J.W."/>
            <person name="Berbee M.L."/>
        </authorList>
    </citation>
    <scope>NUCLEOTIDE SEQUENCE [LARGE SCALE GENOMIC DNA]</scope>
    <source>
        <strain evidence="1 2">NRRL 1564</strain>
    </source>
</reference>
<proteinExistence type="predicted"/>
<protein>
    <recommendedName>
        <fullName evidence="3">Transposase</fullName>
    </recommendedName>
</protein>